<evidence type="ECO:0000313" key="4">
    <source>
        <dbReference type="EMBL" id="MBE9391307.1"/>
    </source>
</evidence>
<keyword evidence="1" id="KW-0472">Membrane</keyword>
<keyword evidence="1" id="KW-1133">Transmembrane helix</keyword>
<dbReference type="Pfam" id="PF23542">
    <property type="entry name" value="DUF1512_C"/>
    <property type="match status" value="1"/>
</dbReference>
<dbReference type="AlphaFoldDB" id="A0A843ADU9"/>
<evidence type="ECO:0000259" key="2">
    <source>
        <dbReference type="Pfam" id="PF07431"/>
    </source>
</evidence>
<keyword evidence="1" id="KW-0812">Transmembrane</keyword>
<dbReference type="InterPro" id="IPR056461">
    <property type="entry name" value="DUF1512_C"/>
</dbReference>
<dbReference type="RefSeq" id="WP_193803714.1">
    <property type="nucleotide sequence ID" value="NZ_JADEZV010000002.1"/>
</dbReference>
<feature type="transmembrane region" description="Helical" evidence="1">
    <location>
        <begin position="29"/>
        <end position="49"/>
    </location>
</feature>
<feature type="domain" description="DUF1512" evidence="2">
    <location>
        <begin position="32"/>
        <end position="207"/>
    </location>
</feature>
<dbReference type="EMBL" id="JADEZV010000002">
    <property type="protein sequence ID" value="MBE9391307.1"/>
    <property type="molecule type" value="Genomic_DNA"/>
</dbReference>
<gene>
    <name evidence="4" type="ORF">IOK49_04370</name>
</gene>
<name>A0A843ADU9_9CREN</name>
<evidence type="ECO:0000259" key="3">
    <source>
        <dbReference type="Pfam" id="PF23542"/>
    </source>
</evidence>
<dbReference type="InterPro" id="IPR056460">
    <property type="entry name" value="DUF1512_N"/>
</dbReference>
<sequence length="389" mass="43015">MISFINVLKKVFSKRVESVIDLSSTITDWINAISQLAFLIVFLLLFLGFNQRFQIYISSRNIKLKLNILEKMALDSQNKTINFLKGLGLEKPEPVVERGINYFVIDPVNVEPTDIIKRMDILFKTREDRIEGLLEQVVPKASKVEKSIAVTALEIASALTLVFKYVRHYLITGQKTNNWILIMQLEMILPMLIKQAEAYSKALDVFLEGKPVGDGAGPLTVFKLAGPNAQPVEIVKDTVYFETIIENRKAYLIKASGPESNVGHPGFAVESLLNKLVNEEGKKVGMIITVDAALKLEGEPTGEVTEGAGAAIGDVGPEKIRIERAAANYGIPLHAIIVKMSMEEAILTMKKEIVDAIDKVTERIKELVKNIPEDSIIIIAGIGNSCGIR</sequence>
<evidence type="ECO:0000313" key="5">
    <source>
        <dbReference type="Proteomes" id="UP000652307"/>
    </source>
</evidence>
<protein>
    <submittedName>
        <fullName evidence="4">DUF1512 domain-containing protein</fullName>
    </submittedName>
</protein>
<evidence type="ECO:0000256" key="1">
    <source>
        <dbReference type="SAM" id="Phobius"/>
    </source>
</evidence>
<dbReference type="PIRSF" id="PIRSF016495">
    <property type="entry name" value="UCP016495"/>
    <property type="match status" value="1"/>
</dbReference>
<proteinExistence type="predicted"/>
<feature type="domain" description="DUF1512" evidence="3">
    <location>
        <begin position="212"/>
        <end position="388"/>
    </location>
</feature>
<dbReference type="Proteomes" id="UP000652307">
    <property type="component" value="Unassembled WGS sequence"/>
</dbReference>
<comment type="caution">
    <text evidence="4">The sequence shown here is derived from an EMBL/GenBank/DDBJ whole genome shotgun (WGS) entry which is preliminary data.</text>
</comment>
<dbReference type="Pfam" id="PF07431">
    <property type="entry name" value="DUF1512"/>
    <property type="match status" value="1"/>
</dbReference>
<reference evidence="4" key="1">
    <citation type="submission" date="2020-10" db="EMBL/GenBank/DDBJ databases">
        <title>Fervidococcus fontis strain 3639Fd - the first crenarchaeon capable of growth on lipids.</title>
        <authorList>
            <person name="Kochetkova T.V."/>
            <person name="Elcheninov A.G."/>
            <person name="Toschakov S.V."/>
            <person name="Kublanov I.V."/>
        </authorList>
    </citation>
    <scope>NUCLEOTIDE SEQUENCE</scope>
    <source>
        <strain evidence="4">3639Fd</strain>
    </source>
</reference>
<dbReference type="InterPro" id="IPR009995">
    <property type="entry name" value="DUF1512"/>
</dbReference>
<accession>A0A843ADU9</accession>
<organism evidence="4 5">
    <name type="scientific">Fervidicoccus fontis</name>
    <dbReference type="NCBI Taxonomy" id="683846"/>
    <lineage>
        <taxon>Archaea</taxon>
        <taxon>Thermoproteota</taxon>
        <taxon>Thermoprotei</taxon>
        <taxon>Fervidicoccales</taxon>
        <taxon>Fervidicoccaceae</taxon>
        <taxon>Fervidicoccus</taxon>
    </lineage>
</organism>